<feature type="transmembrane region" description="Helical" evidence="1">
    <location>
        <begin position="105"/>
        <end position="124"/>
    </location>
</feature>
<dbReference type="Proteomes" id="UP000323300">
    <property type="component" value="Unassembled WGS sequence"/>
</dbReference>
<keyword evidence="3" id="KW-1185">Reference proteome</keyword>
<evidence type="ECO:0000256" key="1">
    <source>
        <dbReference type="SAM" id="Phobius"/>
    </source>
</evidence>
<protein>
    <recommendedName>
        <fullName evidence="4">Yip1 domain-containing protein</fullName>
    </recommendedName>
</protein>
<dbReference type="RefSeq" id="WP_149759215.1">
    <property type="nucleotide sequence ID" value="NZ_BSPE01000028.1"/>
</dbReference>
<feature type="transmembrane region" description="Helical" evidence="1">
    <location>
        <begin position="168"/>
        <end position="192"/>
    </location>
</feature>
<evidence type="ECO:0000313" key="2">
    <source>
        <dbReference type="EMBL" id="SFK11481.1"/>
    </source>
</evidence>
<organism evidence="2 3">
    <name type="scientific">Neomesorhizobium albiziae</name>
    <dbReference type="NCBI Taxonomy" id="335020"/>
    <lineage>
        <taxon>Bacteria</taxon>
        <taxon>Pseudomonadati</taxon>
        <taxon>Pseudomonadota</taxon>
        <taxon>Alphaproteobacteria</taxon>
        <taxon>Hyphomicrobiales</taxon>
        <taxon>Phyllobacteriaceae</taxon>
        <taxon>Neomesorhizobium</taxon>
    </lineage>
</organism>
<keyword evidence="1" id="KW-0472">Membrane</keyword>
<dbReference type="AlphaFoldDB" id="A0A1I3WYF2"/>
<gene>
    <name evidence="2" type="ORF">SAMN04488498_102523</name>
</gene>
<evidence type="ECO:0008006" key="4">
    <source>
        <dbReference type="Google" id="ProtNLM"/>
    </source>
</evidence>
<sequence>MPPAEDIQQFLTGAWRLMMGKPDGIRLMDISADGFWNSFFAIVISLPVLVVGWVVVANDLSQDPDIAGGRFSIFLRLGLADLGSWLIPIGVLALVARPAGIGSRFVHYVVASNWGSALLIWLMLPPALLRLFVPAAGEPASLMSLVLFLISMVLFWRLTNAVLGKGPALASAVFVGMFAVSLAVLFGLQALLGLGAGTGAT</sequence>
<name>A0A1I3WYF2_9HYPH</name>
<dbReference type="EMBL" id="FOSL01000002">
    <property type="protein sequence ID" value="SFK11481.1"/>
    <property type="molecule type" value="Genomic_DNA"/>
</dbReference>
<evidence type="ECO:0000313" key="3">
    <source>
        <dbReference type="Proteomes" id="UP000323300"/>
    </source>
</evidence>
<keyword evidence="1" id="KW-1133">Transmembrane helix</keyword>
<feature type="transmembrane region" description="Helical" evidence="1">
    <location>
        <begin position="35"/>
        <end position="55"/>
    </location>
</feature>
<feature type="transmembrane region" description="Helical" evidence="1">
    <location>
        <begin position="75"/>
        <end position="96"/>
    </location>
</feature>
<accession>A0A1I3WYF2</accession>
<feature type="transmembrane region" description="Helical" evidence="1">
    <location>
        <begin position="136"/>
        <end position="156"/>
    </location>
</feature>
<dbReference type="OrthoDB" id="9811204at2"/>
<proteinExistence type="predicted"/>
<reference evidence="2 3" key="1">
    <citation type="submission" date="2016-10" db="EMBL/GenBank/DDBJ databases">
        <authorList>
            <person name="Varghese N."/>
            <person name="Submissions S."/>
        </authorList>
    </citation>
    <scope>NUCLEOTIDE SEQUENCE [LARGE SCALE GENOMIC DNA]</scope>
    <source>
        <strain evidence="2 3">DSM 21822</strain>
    </source>
</reference>
<keyword evidence="1" id="KW-0812">Transmembrane</keyword>